<gene>
    <name evidence="5" type="ORF">NEOLEDRAFT_491030</name>
</gene>
<dbReference type="GO" id="GO:0000981">
    <property type="term" value="F:DNA-binding transcription factor activity, RNA polymerase II-specific"/>
    <property type="evidence" value="ECO:0007669"/>
    <property type="project" value="InterPro"/>
</dbReference>
<dbReference type="InterPro" id="IPR021858">
    <property type="entry name" value="Fun_TF"/>
</dbReference>
<dbReference type="InterPro" id="IPR001138">
    <property type="entry name" value="Zn2Cys6_DnaBD"/>
</dbReference>
<feature type="compositionally biased region" description="Low complexity" evidence="3">
    <location>
        <begin position="1"/>
        <end position="32"/>
    </location>
</feature>
<dbReference type="PANTHER" id="PTHR37534:SF20">
    <property type="entry name" value="PRO1A C6 ZINK-FINGER PROTEIN"/>
    <property type="match status" value="1"/>
</dbReference>
<dbReference type="Pfam" id="PF11951">
    <property type="entry name" value="Fungal_trans_2"/>
    <property type="match status" value="1"/>
</dbReference>
<reference evidence="5 6" key="1">
    <citation type="journal article" date="2016" name="Mol. Biol. Evol.">
        <title>Comparative Genomics of Early-Diverging Mushroom-Forming Fungi Provides Insights into the Origins of Lignocellulose Decay Capabilities.</title>
        <authorList>
            <person name="Nagy L.G."/>
            <person name="Riley R."/>
            <person name="Tritt A."/>
            <person name="Adam C."/>
            <person name="Daum C."/>
            <person name="Floudas D."/>
            <person name="Sun H."/>
            <person name="Yadav J.S."/>
            <person name="Pangilinan J."/>
            <person name="Larsson K.H."/>
            <person name="Matsuura K."/>
            <person name="Barry K."/>
            <person name="Labutti K."/>
            <person name="Kuo R."/>
            <person name="Ohm R.A."/>
            <person name="Bhattacharya S.S."/>
            <person name="Shirouzu T."/>
            <person name="Yoshinaga Y."/>
            <person name="Martin F.M."/>
            <person name="Grigoriev I.V."/>
            <person name="Hibbett D.S."/>
        </authorList>
    </citation>
    <scope>NUCLEOTIDE SEQUENCE [LARGE SCALE GENOMIC DNA]</scope>
    <source>
        <strain evidence="5 6">HHB14362 ss-1</strain>
    </source>
</reference>
<evidence type="ECO:0000313" key="6">
    <source>
        <dbReference type="Proteomes" id="UP000076761"/>
    </source>
</evidence>
<dbReference type="PROSITE" id="PS50048">
    <property type="entry name" value="ZN2_CY6_FUNGAL_2"/>
    <property type="match status" value="1"/>
</dbReference>
<dbReference type="SUPFAM" id="SSF57701">
    <property type="entry name" value="Zn2/Cys6 DNA-binding domain"/>
    <property type="match status" value="1"/>
</dbReference>
<proteinExistence type="predicted"/>
<dbReference type="OrthoDB" id="5419315at2759"/>
<dbReference type="CDD" id="cd00067">
    <property type="entry name" value="GAL4"/>
    <property type="match status" value="1"/>
</dbReference>
<dbReference type="GO" id="GO:0005634">
    <property type="term" value="C:nucleus"/>
    <property type="evidence" value="ECO:0007669"/>
    <property type="project" value="UniProtKB-SubCell"/>
</dbReference>
<evidence type="ECO:0000256" key="3">
    <source>
        <dbReference type="SAM" id="MobiDB-lite"/>
    </source>
</evidence>
<evidence type="ECO:0000256" key="1">
    <source>
        <dbReference type="ARBA" id="ARBA00004123"/>
    </source>
</evidence>
<dbReference type="PANTHER" id="PTHR37534">
    <property type="entry name" value="TRANSCRIPTIONAL ACTIVATOR PROTEIN UGA3"/>
    <property type="match status" value="1"/>
</dbReference>
<sequence>MSYRGTSSSASSSPSPISESHSLTTSPTSHPSVMSGPEGADPSMYNPKRSPSIRSGRPDIVRSQSLGGGCWTCRVRRKKCDEQREGDSCATCRRLRINCLGWGPRRPEWLKDKEAVKRYKEEIKAQLARQGMIRGIPRTVASTPSTPSGLSQSHHLDSQPFDSLTHTGGLVAAGDYYYQYEELHGGQTTDYSYALGVERDLSSLGIYEDPASTSMVTPPSALSLPWTPQRDTRGYSMYQLQGEAPGTSAAAYAVSSANQVESEHILYYFQHVHRLQYFFSDSRLTDALHAVIVEQPNGAITQAVCALASLHYANARVAQGLESDVANLEATQAMQFYTQAYYELATSKHNHGQYRLTDAVAALYLASFSFFSKTATDWGPMLEIACGWLGQSDIFLAENPRAALMNMEYLGQFAAKATIWMDVFSSITLSQPPRYLSLYRRLFGNARAGIGGLSPERGGSLMESLAGCPDEVLLAIAEISALAHWKAQELRHGSLSIRELVRRGDSIEHNWLQRSRVALAPDLAQPRAGSSRVPSPLAVTSFPSTSFSMNLASYAQDLHDLVAELFRETATLYLHITLNGCNPGIPEILESVHSIIQILQHIPSSDIDRSIIFPLFLTACVSDGPNREIFRARFAAQDAGCLRSATRLRLLLETIWKQHDTGRGVVTFDWRDTIQELGLNLLLA</sequence>
<dbReference type="AlphaFoldDB" id="A0A165VP71"/>
<keyword evidence="6" id="KW-1185">Reference proteome</keyword>
<feature type="region of interest" description="Disordered" evidence="3">
    <location>
        <begin position="1"/>
        <end position="61"/>
    </location>
</feature>
<feature type="domain" description="Zn(2)-C6 fungal-type" evidence="4">
    <location>
        <begin position="69"/>
        <end position="99"/>
    </location>
</feature>
<evidence type="ECO:0000256" key="2">
    <source>
        <dbReference type="ARBA" id="ARBA00023242"/>
    </source>
</evidence>
<protein>
    <recommendedName>
        <fullName evidence="4">Zn(2)-C6 fungal-type domain-containing protein</fullName>
    </recommendedName>
</protein>
<dbReference type="PROSITE" id="PS00463">
    <property type="entry name" value="ZN2_CY6_FUNGAL_1"/>
    <property type="match status" value="1"/>
</dbReference>
<dbReference type="Pfam" id="PF00172">
    <property type="entry name" value="Zn_clus"/>
    <property type="match status" value="1"/>
</dbReference>
<dbReference type="Proteomes" id="UP000076761">
    <property type="component" value="Unassembled WGS sequence"/>
</dbReference>
<dbReference type="InParanoid" id="A0A165VP71"/>
<name>A0A165VP71_9AGAM</name>
<keyword evidence="2" id="KW-0539">Nucleus</keyword>
<dbReference type="InterPro" id="IPR036864">
    <property type="entry name" value="Zn2-C6_fun-type_DNA-bd_sf"/>
</dbReference>
<comment type="subcellular location">
    <subcellularLocation>
        <location evidence="1">Nucleus</location>
    </subcellularLocation>
</comment>
<evidence type="ECO:0000259" key="4">
    <source>
        <dbReference type="PROSITE" id="PS50048"/>
    </source>
</evidence>
<evidence type="ECO:0000313" key="5">
    <source>
        <dbReference type="EMBL" id="KZT29973.1"/>
    </source>
</evidence>
<dbReference type="GO" id="GO:0008270">
    <property type="term" value="F:zinc ion binding"/>
    <property type="evidence" value="ECO:0007669"/>
    <property type="project" value="InterPro"/>
</dbReference>
<accession>A0A165VP71</accession>
<dbReference type="SMART" id="SM00066">
    <property type="entry name" value="GAL4"/>
    <property type="match status" value="1"/>
</dbReference>
<organism evidence="5 6">
    <name type="scientific">Neolentinus lepideus HHB14362 ss-1</name>
    <dbReference type="NCBI Taxonomy" id="1314782"/>
    <lineage>
        <taxon>Eukaryota</taxon>
        <taxon>Fungi</taxon>
        <taxon>Dikarya</taxon>
        <taxon>Basidiomycota</taxon>
        <taxon>Agaricomycotina</taxon>
        <taxon>Agaricomycetes</taxon>
        <taxon>Gloeophyllales</taxon>
        <taxon>Gloeophyllaceae</taxon>
        <taxon>Neolentinus</taxon>
    </lineage>
</organism>
<dbReference type="EMBL" id="KV425553">
    <property type="protein sequence ID" value="KZT29973.1"/>
    <property type="molecule type" value="Genomic_DNA"/>
</dbReference>
<dbReference type="STRING" id="1314782.A0A165VP71"/>